<sequence length="575" mass="64844">MDNISFISSEILKELPHVLESWWKIIVTVANQVNSGLFTNFVSSRVWSEVASGYVKSLGHGINIYSTWWTVPIILLFTVSLPLYLVHYRTQKRLRTITSNLPGPSTLPILSNVSAFTGCNFVQFFQELVEAINKYGPVVRFWKGDKLYVVLSNAESIETLLTNKALNKKNTFVSSIASSNGIVTSGDKWKNHRRIISSTFNSNVLDQFMGNFVENSSILTRKLKSLAGGCIVDIYPFVCACALDVMCEATMGTNVNSQMEGNGVFVKILLCAMEEVGETFKKPWTIEDWIHYGKKRNEKDKEICAKYFHGVVDKVIEDKLESHRNGFRQNRDGKQVEYLQWIRGKEMCLLDLLIQDAKLSLDDIRDELCTLIVTGTRVTALTCCYVLSLLGVYEEAQDRIFEEQKNIFGEDILRAATSSDLSSMKYLEQVIKETMRLYPPVPLLFREIEEDTQLENGYILPKDSCAVIFSYMTHRNSAYFSDPESFSPERFSGGSHPPYAYIPFGGGSRICVAYKYGMMEAKTILSAVLRAYRIRTPGGVTSLDRNLQAGVVLTPANGFSVQLFQRPVSMISNDS</sequence>
<keyword evidence="11 14" id="KW-0503">Monooxygenase</keyword>
<dbReference type="OrthoDB" id="1470350at2759"/>
<keyword evidence="9 14" id="KW-0560">Oxidoreductase</keyword>
<protein>
    <submittedName>
        <fullName evidence="16">Cytochrome P450 4C1</fullName>
    </submittedName>
</protein>
<evidence type="ECO:0000256" key="2">
    <source>
        <dbReference type="ARBA" id="ARBA00004174"/>
    </source>
</evidence>
<evidence type="ECO:0000313" key="17">
    <source>
        <dbReference type="Proteomes" id="UP000027135"/>
    </source>
</evidence>
<feature type="transmembrane region" description="Helical" evidence="15">
    <location>
        <begin position="67"/>
        <end position="86"/>
    </location>
</feature>
<evidence type="ECO:0000256" key="6">
    <source>
        <dbReference type="ARBA" id="ARBA00022723"/>
    </source>
</evidence>
<organism evidence="16 17">
    <name type="scientific">Zootermopsis nevadensis</name>
    <name type="common">Dampwood termite</name>
    <dbReference type="NCBI Taxonomy" id="136037"/>
    <lineage>
        <taxon>Eukaryota</taxon>
        <taxon>Metazoa</taxon>
        <taxon>Ecdysozoa</taxon>
        <taxon>Arthropoda</taxon>
        <taxon>Hexapoda</taxon>
        <taxon>Insecta</taxon>
        <taxon>Pterygota</taxon>
        <taxon>Neoptera</taxon>
        <taxon>Polyneoptera</taxon>
        <taxon>Dictyoptera</taxon>
        <taxon>Blattodea</taxon>
        <taxon>Blattoidea</taxon>
        <taxon>Termitoidae</taxon>
        <taxon>Termopsidae</taxon>
        <taxon>Zootermopsis</taxon>
    </lineage>
</organism>
<evidence type="ECO:0000256" key="3">
    <source>
        <dbReference type="ARBA" id="ARBA00004406"/>
    </source>
</evidence>
<accession>A0A067R408</accession>
<dbReference type="PRINTS" id="PR00463">
    <property type="entry name" value="EP450I"/>
</dbReference>
<evidence type="ECO:0000256" key="1">
    <source>
        <dbReference type="ARBA" id="ARBA00001971"/>
    </source>
</evidence>
<dbReference type="InParanoid" id="A0A067R408"/>
<dbReference type="PANTHER" id="PTHR24291">
    <property type="entry name" value="CYTOCHROME P450 FAMILY 4"/>
    <property type="match status" value="1"/>
</dbReference>
<keyword evidence="17" id="KW-1185">Reference proteome</keyword>
<dbReference type="OMA" id="THRNSAY"/>
<evidence type="ECO:0000256" key="7">
    <source>
        <dbReference type="ARBA" id="ARBA00022824"/>
    </source>
</evidence>
<proteinExistence type="inferred from homology"/>
<comment type="subcellular location">
    <subcellularLocation>
        <location evidence="3">Endoplasmic reticulum membrane</location>
        <topology evidence="3">Peripheral membrane protein</topology>
    </subcellularLocation>
    <subcellularLocation>
        <location evidence="2">Microsome membrane</location>
        <topology evidence="2">Peripheral membrane protein</topology>
    </subcellularLocation>
</comment>
<evidence type="ECO:0000256" key="15">
    <source>
        <dbReference type="SAM" id="Phobius"/>
    </source>
</evidence>
<name>A0A067R408_ZOONE</name>
<dbReference type="SUPFAM" id="SSF48264">
    <property type="entry name" value="Cytochrome P450"/>
    <property type="match status" value="1"/>
</dbReference>
<dbReference type="GO" id="GO:0016705">
    <property type="term" value="F:oxidoreductase activity, acting on paired donors, with incorporation or reduction of molecular oxygen"/>
    <property type="evidence" value="ECO:0007669"/>
    <property type="project" value="InterPro"/>
</dbReference>
<keyword evidence="6 13" id="KW-0479">Metal-binding</keyword>
<dbReference type="CDD" id="cd20628">
    <property type="entry name" value="CYP4"/>
    <property type="match status" value="1"/>
</dbReference>
<evidence type="ECO:0000256" key="9">
    <source>
        <dbReference type="ARBA" id="ARBA00023002"/>
    </source>
</evidence>
<dbReference type="InterPro" id="IPR002401">
    <property type="entry name" value="Cyt_P450_E_grp-I"/>
</dbReference>
<keyword evidence="8" id="KW-0492">Microsome</keyword>
<evidence type="ECO:0000256" key="4">
    <source>
        <dbReference type="ARBA" id="ARBA00010617"/>
    </source>
</evidence>
<evidence type="ECO:0000256" key="12">
    <source>
        <dbReference type="ARBA" id="ARBA00023136"/>
    </source>
</evidence>
<dbReference type="AlphaFoldDB" id="A0A067R408"/>
<dbReference type="Pfam" id="PF00067">
    <property type="entry name" value="p450"/>
    <property type="match status" value="1"/>
</dbReference>
<evidence type="ECO:0000256" key="5">
    <source>
        <dbReference type="ARBA" id="ARBA00022617"/>
    </source>
</evidence>
<evidence type="ECO:0000313" key="16">
    <source>
        <dbReference type="EMBL" id="KDR12677.1"/>
    </source>
</evidence>
<dbReference type="InterPro" id="IPR050196">
    <property type="entry name" value="Cytochrome_P450_Monoox"/>
</dbReference>
<dbReference type="PROSITE" id="PS00086">
    <property type="entry name" value="CYTOCHROME_P450"/>
    <property type="match status" value="1"/>
</dbReference>
<dbReference type="GO" id="GO:0005789">
    <property type="term" value="C:endoplasmic reticulum membrane"/>
    <property type="evidence" value="ECO:0007669"/>
    <property type="project" value="UniProtKB-SubCell"/>
</dbReference>
<evidence type="ECO:0000256" key="8">
    <source>
        <dbReference type="ARBA" id="ARBA00022848"/>
    </source>
</evidence>
<dbReference type="InterPro" id="IPR036396">
    <property type="entry name" value="Cyt_P450_sf"/>
</dbReference>
<dbReference type="PANTHER" id="PTHR24291:SF189">
    <property type="entry name" value="CYTOCHROME P450 4C3-RELATED"/>
    <property type="match status" value="1"/>
</dbReference>
<comment type="similarity">
    <text evidence="4 14">Belongs to the cytochrome P450 family.</text>
</comment>
<dbReference type="GO" id="GO:0020037">
    <property type="term" value="F:heme binding"/>
    <property type="evidence" value="ECO:0007669"/>
    <property type="project" value="InterPro"/>
</dbReference>
<dbReference type="GO" id="GO:0004497">
    <property type="term" value="F:monooxygenase activity"/>
    <property type="evidence" value="ECO:0007669"/>
    <property type="project" value="UniProtKB-KW"/>
</dbReference>
<keyword evidence="7" id="KW-0256">Endoplasmic reticulum</keyword>
<keyword evidence="15" id="KW-1133">Transmembrane helix</keyword>
<dbReference type="PRINTS" id="PR00385">
    <property type="entry name" value="P450"/>
</dbReference>
<dbReference type="eggNOG" id="KOG0157">
    <property type="taxonomic scope" value="Eukaryota"/>
</dbReference>
<feature type="binding site" description="axial binding residue" evidence="13">
    <location>
        <position position="511"/>
    </location>
    <ligand>
        <name>heme</name>
        <dbReference type="ChEBI" id="CHEBI:30413"/>
    </ligand>
    <ligandPart>
        <name>Fe</name>
        <dbReference type="ChEBI" id="CHEBI:18248"/>
    </ligandPart>
</feature>
<gene>
    <name evidence="16" type="ORF">L798_13337</name>
</gene>
<evidence type="ECO:0000256" key="13">
    <source>
        <dbReference type="PIRSR" id="PIRSR602401-1"/>
    </source>
</evidence>
<dbReference type="Gene3D" id="1.10.630.10">
    <property type="entry name" value="Cytochrome P450"/>
    <property type="match status" value="1"/>
</dbReference>
<dbReference type="InterPro" id="IPR001128">
    <property type="entry name" value="Cyt_P450"/>
</dbReference>
<evidence type="ECO:0000256" key="10">
    <source>
        <dbReference type="ARBA" id="ARBA00023004"/>
    </source>
</evidence>
<dbReference type="EMBL" id="KK852999">
    <property type="protein sequence ID" value="KDR12677.1"/>
    <property type="molecule type" value="Genomic_DNA"/>
</dbReference>
<keyword evidence="12 15" id="KW-0472">Membrane</keyword>
<dbReference type="GO" id="GO:0005506">
    <property type="term" value="F:iron ion binding"/>
    <property type="evidence" value="ECO:0007669"/>
    <property type="project" value="InterPro"/>
</dbReference>
<keyword evidence="5 13" id="KW-0349">Heme</keyword>
<dbReference type="STRING" id="136037.A0A067R408"/>
<keyword evidence="10 13" id="KW-0408">Iron</keyword>
<evidence type="ECO:0000256" key="11">
    <source>
        <dbReference type="ARBA" id="ARBA00023033"/>
    </source>
</evidence>
<dbReference type="Proteomes" id="UP000027135">
    <property type="component" value="Unassembled WGS sequence"/>
</dbReference>
<dbReference type="InterPro" id="IPR017972">
    <property type="entry name" value="Cyt_P450_CS"/>
</dbReference>
<reference evidence="16 17" key="1">
    <citation type="journal article" date="2014" name="Nat. Commun.">
        <title>Molecular traces of alternative social organization in a termite genome.</title>
        <authorList>
            <person name="Terrapon N."/>
            <person name="Li C."/>
            <person name="Robertson H.M."/>
            <person name="Ji L."/>
            <person name="Meng X."/>
            <person name="Booth W."/>
            <person name="Chen Z."/>
            <person name="Childers C.P."/>
            <person name="Glastad K.M."/>
            <person name="Gokhale K."/>
            <person name="Gowin J."/>
            <person name="Gronenberg W."/>
            <person name="Hermansen R.A."/>
            <person name="Hu H."/>
            <person name="Hunt B.G."/>
            <person name="Huylmans A.K."/>
            <person name="Khalil S.M."/>
            <person name="Mitchell R.D."/>
            <person name="Munoz-Torres M.C."/>
            <person name="Mustard J.A."/>
            <person name="Pan H."/>
            <person name="Reese J.T."/>
            <person name="Scharf M.E."/>
            <person name="Sun F."/>
            <person name="Vogel H."/>
            <person name="Xiao J."/>
            <person name="Yang W."/>
            <person name="Yang Z."/>
            <person name="Yang Z."/>
            <person name="Zhou J."/>
            <person name="Zhu J."/>
            <person name="Brent C.S."/>
            <person name="Elsik C.G."/>
            <person name="Goodisman M.A."/>
            <person name="Liberles D.A."/>
            <person name="Roe R.M."/>
            <person name="Vargo E.L."/>
            <person name="Vilcinskas A."/>
            <person name="Wang J."/>
            <person name="Bornberg-Bauer E."/>
            <person name="Korb J."/>
            <person name="Zhang G."/>
            <person name="Liebig J."/>
        </authorList>
    </citation>
    <scope>NUCLEOTIDE SEQUENCE [LARGE SCALE GENOMIC DNA]</scope>
    <source>
        <tissue evidence="16">Whole organism</tissue>
    </source>
</reference>
<comment type="cofactor">
    <cofactor evidence="1 13">
        <name>heme</name>
        <dbReference type="ChEBI" id="CHEBI:30413"/>
    </cofactor>
</comment>
<evidence type="ECO:0000256" key="14">
    <source>
        <dbReference type="RuleBase" id="RU000461"/>
    </source>
</evidence>
<keyword evidence="15" id="KW-0812">Transmembrane</keyword>